<protein>
    <submittedName>
        <fullName evidence="1">Uncharacterized protein</fullName>
    </submittedName>
</protein>
<proteinExistence type="predicted"/>
<evidence type="ECO:0000313" key="1">
    <source>
        <dbReference type="EMBL" id="KAL2329978.1"/>
    </source>
</evidence>
<evidence type="ECO:0000313" key="2">
    <source>
        <dbReference type="Proteomes" id="UP001603857"/>
    </source>
</evidence>
<comment type="caution">
    <text evidence="1">The sequence shown here is derived from an EMBL/GenBank/DDBJ whole genome shotgun (WGS) entry which is preliminary data.</text>
</comment>
<gene>
    <name evidence="1" type="ORF">Fmac_017559</name>
</gene>
<name>A0ABD1M2H0_9FABA</name>
<dbReference type="EMBL" id="JBGMDY010000006">
    <property type="protein sequence ID" value="KAL2329978.1"/>
    <property type="molecule type" value="Genomic_DNA"/>
</dbReference>
<dbReference type="AlphaFoldDB" id="A0ABD1M2H0"/>
<sequence length="63" mass="7452">MFLGILCYHSDPMKASLAWLHKFENFITHMSQNSSKQPHNTLFQHVIIYPTQNNIQLQKTHQN</sequence>
<dbReference type="Proteomes" id="UP001603857">
    <property type="component" value="Unassembled WGS sequence"/>
</dbReference>
<accession>A0ABD1M2H0</accession>
<reference evidence="1 2" key="1">
    <citation type="submission" date="2024-08" db="EMBL/GenBank/DDBJ databases">
        <title>Insights into the chromosomal genome structure of Flemingia macrophylla.</title>
        <authorList>
            <person name="Ding Y."/>
            <person name="Zhao Y."/>
            <person name="Bi W."/>
            <person name="Wu M."/>
            <person name="Zhao G."/>
            <person name="Gong Y."/>
            <person name="Li W."/>
            <person name="Zhang P."/>
        </authorList>
    </citation>
    <scope>NUCLEOTIDE SEQUENCE [LARGE SCALE GENOMIC DNA]</scope>
    <source>
        <strain evidence="1">DYQJB</strain>
        <tissue evidence="1">Leaf</tissue>
    </source>
</reference>
<keyword evidence="2" id="KW-1185">Reference proteome</keyword>
<organism evidence="1 2">
    <name type="scientific">Flemingia macrophylla</name>
    <dbReference type="NCBI Taxonomy" id="520843"/>
    <lineage>
        <taxon>Eukaryota</taxon>
        <taxon>Viridiplantae</taxon>
        <taxon>Streptophyta</taxon>
        <taxon>Embryophyta</taxon>
        <taxon>Tracheophyta</taxon>
        <taxon>Spermatophyta</taxon>
        <taxon>Magnoliopsida</taxon>
        <taxon>eudicotyledons</taxon>
        <taxon>Gunneridae</taxon>
        <taxon>Pentapetalae</taxon>
        <taxon>rosids</taxon>
        <taxon>fabids</taxon>
        <taxon>Fabales</taxon>
        <taxon>Fabaceae</taxon>
        <taxon>Papilionoideae</taxon>
        <taxon>50 kb inversion clade</taxon>
        <taxon>NPAAA clade</taxon>
        <taxon>indigoferoid/millettioid clade</taxon>
        <taxon>Phaseoleae</taxon>
        <taxon>Flemingia</taxon>
    </lineage>
</organism>